<dbReference type="SUPFAM" id="SSF56672">
    <property type="entry name" value="DNA/RNA polymerases"/>
    <property type="match status" value="1"/>
</dbReference>
<dbReference type="PANTHER" id="PTHR47331">
    <property type="entry name" value="PHD-TYPE DOMAIN-CONTAINING PROTEIN"/>
    <property type="match status" value="1"/>
</dbReference>
<sequence>MFQTSRLQTMFRLVVHGRRPGERRAAYESVNHLTDLHDQVKAHFELDALGIEVRPPRNIEEERALKILNESSRLTGGGWQTSLLWRADAPPLSDKYDSARSRLKGIERKIDSDAMLKEAYSAQIRRLIDKGYAVQIERDSVPEQRWFLSHFAVVNPNKPGKIQLVFDAAARHNGVSLNDRLLSGPNLLNPLLGILLKFRIGKVAVTGDIEDMFLRIKIQERDRRAQLFLWRDDQTKEPQIFVMESIIFSATSSPACAIFVLNKNAERYTDEYPEAVAAIKHGHYMDDCIYSVDSPEIARRLIEDVKRIHGEGNFRIRGRATNSAELREHLPAADSTNAHKVSLAKTEPHFEKTLA</sequence>
<comment type="caution">
    <text evidence="1">The sequence shown here is derived from an EMBL/GenBank/DDBJ whole genome shotgun (WGS) entry which is preliminary data.</text>
</comment>
<dbReference type="STRING" id="151549.A0A4C1VV25"/>
<dbReference type="Proteomes" id="UP000299102">
    <property type="component" value="Unassembled WGS sequence"/>
</dbReference>
<proteinExistence type="predicted"/>
<protein>
    <recommendedName>
        <fullName evidence="3">Reverse transcriptase domain-containing protein</fullName>
    </recommendedName>
</protein>
<organism evidence="1 2">
    <name type="scientific">Eumeta variegata</name>
    <name type="common">Bagworm moth</name>
    <name type="synonym">Eumeta japonica</name>
    <dbReference type="NCBI Taxonomy" id="151549"/>
    <lineage>
        <taxon>Eukaryota</taxon>
        <taxon>Metazoa</taxon>
        <taxon>Ecdysozoa</taxon>
        <taxon>Arthropoda</taxon>
        <taxon>Hexapoda</taxon>
        <taxon>Insecta</taxon>
        <taxon>Pterygota</taxon>
        <taxon>Neoptera</taxon>
        <taxon>Endopterygota</taxon>
        <taxon>Lepidoptera</taxon>
        <taxon>Glossata</taxon>
        <taxon>Ditrysia</taxon>
        <taxon>Tineoidea</taxon>
        <taxon>Psychidae</taxon>
        <taxon>Oiketicinae</taxon>
        <taxon>Eumeta</taxon>
    </lineage>
</organism>
<evidence type="ECO:0000313" key="2">
    <source>
        <dbReference type="Proteomes" id="UP000299102"/>
    </source>
</evidence>
<dbReference type="GO" id="GO:0071897">
    <property type="term" value="P:DNA biosynthetic process"/>
    <property type="evidence" value="ECO:0007669"/>
    <property type="project" value="UniProtKB-ARBA"/>
</dbReference>
<dbReference type="OrthoDB" id="6434680at2759"/>
<evidence type="ECO:0000313" key="1">
    <source>
        <dbReference type="EMBL" id="GBP43066.1"/>
    </source>
</evidence>
<name>A0A4C1VV25_EUMVA</name>
<keyword evidence="2" id="KW-1185">Reference proteome</keyword>
<evidence type="ECO:0008006" key="3">
    <source>
        <dbReference type="Google" id="ProtNLM"/>
    </source>
</evidence>
<reference evidence="1 2" key="1">
    <citation type="journal article" date="2019" name="Commun. Biol.">
        <title>The bagworm genome reveals a unique fibroin gene that provides high tensile strength.</title>
        <authorList>
            <person name="Kono N."/>
            <person name="Nakamura H."/>
            <person name="Ohtoshi R."/>
            <person name="Tomita M."/>
            <person name="Numata K."/>
            <person name="Arakawa K."/>
        </authorList>
    </citation>
    <scope>NUCLEOTIDE SEQUENCE [LARGE SCALE GENOMIC DNA]</scope>
</reference>
<dbReference type="AlphaFoldDB" id="A0A4C1VV25"/>
<dbReference type="EMBL" id="BGZK01000429">
    <property type="protein sequence ID" value="GBP43066.1"/>
    <property type="molecule type" value="Genomic_DNA"/>
</dbReference>
<dbReference type="PANTHER" id="PTHR47331:SF5">
    <property type="entry name" value="RIBONUCLEASE H"/>
    <property type="match status" value="1"/>
</dbReference>
<gene>
    <name evidence="1" type="ORF">EVAR_96328_1</name>
</gene>
<accession>A0A4C1VV25</accession>
<dbReference type="InterPro" id="IPR043502">
    <property type="entry name" value="DNA/RNA_pol_sf"/>
</dbReference>